<keyword evidence="3" id="KW-1185">Reference proteome</keyword>
<proteinExistence type="predicted"/>
<organism evidence="2 3">
    <name type="scientific">Mixia osmundae (strain CBS 9802 / IAM 14324 / JCM 22182 / KY 12970)</name>
    <dbReference type="NCBI Taxonomy" id="764103"/>
    <lineage>
        <taxon>Eukaryota</taxon>
        <taxon>Fungi</taxon>
        <taxon>Dikarya</taxon>
        <taxon>Basidiomycota</taxon>
        <taxon>Pucciniomycotina</taxon>
        <taxon>Mixiomycetes</taxon>
        <taxon>Mixiales</taxon>
        <taxon>Mixiaceae</taxon>
        <taxon>Mixia</taxon>
    </lineage>
</organism>
<evidence type="ECO:0000256" key="1">
    <source>
        <dbReference type="SAM" id="Phobius"/>
    </source>
</evidence>
<evidence type="ECO:0000313" key="2">
    <source>
        <dbReference type="EMBL" id="GAA97854.1"/>
    </source>
</evidence>
<comment type="caution">
    <text evidence="2">The sequence shown here is derived from an EMBL/GenBank/DDBJ whole genome shotgun (WGS) entry which is preliminary data.</text>
</comment>
<dbReference type="Proteomes" id="UP000009131">
    <property type="component" value="Unassembled WGS sequence"/>
</dbReference>
<dbReference type="InParanoid" id="G7E4U4"/>
<keyword evidence="1" id="KW-0812">Transmembrane</keyword>
<dbReference type="HOGENOM" id="CLU_128863_0_0_1"/>
<accession>G7E4U4</accession>
<gene>
    <name evidence="2" type="primary">Mo04534</name>
    <name evidence="2" type="ORF">E5Q_04534</name>
</gene>
<reference evidence="2 3" key="2">
    <citation type="journal article" date="2012" name="Open Biol.">
        <title>Characteristics of nucleosomes and linker DNA regions on the genome of the basidiomycete Mixia osmundae revealed by mono- and dinucleosome mapping.</title>
        <authorList>
            <person name="Nishida H."/>
            <person name="Kondo S."/>
            <person name="Matsumoto T."/>
            <person name="Suzuki Y."/>
            <person name="Yoshikawa H."/>
            <person name="Taylor T.D."/>
            <person name="Sugiyama J."/>
        </authorList>
    </citation>
    <scope>NUCLEOTIDE SEQUENCE [LARGE SCALE GENOMIC DNA]</scope>
    <source>
        <strain evidence="3">CBS 9802 / IAM 14324 / JCM 22182 / KY 12970</strain>
    </source>
</reference>
<dbReference type="eggNOG" id="ENOG502SB8T">
    <property type="taxonomic scope" value="Eukaryota"/>
</dbReference>
<evidence type="ECO:0000313" key="3">
    <source>
        <dbReference type="Proteomes" id="UP000009131"/>
    </source>
</evidence>
<dbReference type="AlphaFoldDB" id="G7E4U4"/>
<name>G7E4U4_MIXOS</name>
<dbReference type="OrthoDB" id="3365743at2759"/>
<feature type="transmembrane region" description="Helical" evidence="1">
    <location>
        <begin position="28"/>
        <end position="49"/>
    </location>
</feature>
<reference evidence="2 3" key="1">
    <citation type="journal article" date="2011" name="J. Gen. Appl. Microbiol.">
        <title>Draft genome sequencing of the enigmatic basidiomycete Mixia osmundae.</title>
        <authorList>
            <person name="Nishida H."/>
            <person name="Nagatsuka Y."/>
            <person name="Sugiyama J."/>
        </authorList>
    </citation>
    <scope>NUCLEOTIDE SEQUENCE [LARGE SCALE GENOMIC DNA]</scope>
    <source>
        <strain evidence="3">CBS 9802 / IAM 14324 / JCM 22182 / KY 12970</strain>
    </source>
</reference>
<keyword evidence="1" id="KW-0472">Membrane</keyword>
<keyword evidence="1" id="KW-1133">Transmembrane helix</keyword>
<protein>
    <submittedName>
        <fullName evidence="2">Uncharacterized protein</fullName>
    </submittedName>
</protein>
<sequence length="179" mass="19090">MTLRRLITISNMSSPSALLTTHVHSNQIQVLSVARLAIGGVAFFAPAFFTQRFFGFTQRTSSGSSATASTTSTKAGSPEETTLAIRLFATREVVFGLLLRDSSSSVVERALQVGLINSVLDIGATVFGFVEGNLSREIAASLLSRRSSRHTSSTDRCLIVTQGALDRIKVVSTPGAMSY</sequence>
<dbReference type="EMBL" id="BABT02000146">
    <property type="protein sequence ID" value="GAA97854.1"/>
    <property type="molecule type" value="Genomic_DNA"/>
</dbReference>